<dbReference type="Proteomes" id="UP001480082">
    <property type="component" value="Unassembled WGS sequence"/>
</dbReference>
<organism evidence="1 2">
    <name type="scientific">Mesorhizobium australicum</name>
    <dbReference type="NCBI Taxonomy" id="536018"/>
    <lineage>
        <taxon>Bacteria</taxon>
        <taxon>Pseudomonadati</taxon>
        <taxon>Pseudomonadota</taxon>
        <taxon>Alphaproteobacteria</taxon>
        <taxon>Hyphomicrobiales</taxon>
        <taxon>Phyllobacteriaceae</taxon>
        <taxon>Mesorhizobium</taxon>
    </lineage>
</organism>
<reference evidence="1 2" key="1">
    <citation type="journal article" date="2024" name="Proc. Natl. Acad. Sci. U.S.A.">
        <title>The evolutionary genomics of adaptation to stress in wild rhizobium bacteria.</title>
        <authorList>
            <person name="Kehlet-Delgado H."/>
            <person name="Montoya A.P."/>
            <person name="Jensen K.T."/>
            <person name="Wendlandt C.E."/>
            <person name="Dexheimer C."/>
            <person name="Roberts M."/>
            <person name="Torres Martinez L."/>
            <person name="Friesen M.L."/>
            <person name="Griffitts J.S."/>
            <person name="Porter S.S."/>
        </authorList>
    </citation>
    <scope>NUCLEOTIDE SEQUENCE [LARGE SCALE GENOMIC DNA]</scope>
    <source>
        <strain evidence="1 2">M0468</strain>
    </source>
</reference>
<dbReference type="EMBL" id="JAMYRI010000030">
    <property type="protein sequence ID" value="MER9288181.1"/>
    <property type="molecule type" value="Genomic_DNA"/>
</dbReference>
<proteinExistence type="predicted"/>
<protein>
    <submittedName>
        <fullName evidence="1">Uncharacterized protein</fullName>
    </submittedName>
</protein>
<gene>
    <name evidence="1" type="ORF">NKI81_30455</name>
</gene>
<evidence type="ECO:0000313" key="1">
    <source>
        <dbReference type="EMBL" id="MER9288181.1"/>
    </source>
</evidence>
<evidence type="ECO:0000313" key="2">
    <source>
        <dbReference type="Proteomes" id="UP001480082"/>
    </source>
</evidence>
<accession>A0ACC6T8F1</accession>
<comment type="caution">
    <text evidence="1">The sequence shown here is derived from an EMBL/GenBank/DDBJ whole genome shotgun (WGS) entry which is preliminary data.</text>
</comment>
<keyword evidence="2" id="KW-1185">Reference proteome</keyword>
<name>A0ACC6T8F1_9HYPH</name>
<sequence length="76" mass="9041">MRTTERDRPPSGWFVVDVMRREARKWDWAALVTDTRPDDDPEARIFAKQCWVPIPGKHRNRDAAWDMFEAMSATRH</sequence>